<protein>
    <recommendedName>
        <fullName evidence="9">MPN domain-containing protein</fullName>
    </recommendedName>
</protein>
<evidence type="ECO:0000256" key="6">
    <source>
        <dbReference type="ARBA" id="ARBA00022833"/>
    </source>
</evidence>
<evidence type="ECO:0000256" key="3">
    <source>
        <dbReference type="ARBA" id="ARBA00022723"/>
    </source>
</evidence>
<dbReference type="PROSITE" id="PS50249">
    <property type="entry name" value="MPN"/>
    <property type="match status" value="1"/>
</dbReference>
<dbReference type="InterPro" id="IPR000555">
    <property type="entry name" value="JAMM/MPN+_dom"/>
</dbReference>
<comment type="caution">
    <text evidence="10">The sequence shown here is derived from an EMBL/GenBank/DDBJ whole genome shotgun (WGS) entry which is preliminary data.</text>
</comment>
<name>A0AA39HG40_9BILA</name>
<evidence type="ECO:0000313" key="10">
    <source>
        <dbReference type="EMBL" id="KAK0404714.1"/>
    </source>
</evidence>
<dbReference type="CDD" id="cd08069">
    <property type="entry name" value="MPN_RPN11_CSN5"/>
    <property type="match status" value="1"/>
</dbReference>
<sequence length="367" mass="41002">MDPFQIQPAMAEEAPSSSNPPSESDAATALKNWEFTNSVTTVDGVYKYDAEEQRIIRNTRPWTRDPHYFKDVKISALALLKMVIHARSGGNLEIMGLMQGKIEDRSMIIMDSFALPVEGTETRVNAQAQAYEYMTTFTDACQEVGRQDLVIGWYHSHPGYGCWLSGIDVSTQSLNQQFQEPFVAVVIDPIRTISAGKVDIGAFRTYPKGFQPADEAPSEYQSVPLNKIEDFGVHCKQYYSLEVSYFKSVLDTKLLEALWNTYWVNTLASNALVSNSAYLSSQIVDLSKKLQQVNKSNLTTEKLTTCVKDSTKVGQEIMHGLMCHTLKNALFSATEKKKERKGGAEAKEAEENLVDMSENPGDVSMEE</sequence>
<dbReference type="InterPro" id="IPR050242">
    <property type="entry name" value="JAMM_MPN+_peptidase_M67A"/>
</dbReference>
<dbReference type="Pfam" id="PF01398">
    <property type="entry name" value="JAB"/>
    <property type="match status" value="1"/>
</dbReference>
<evidence type="ECO:0000313" key="11">
    <source>
        <dbReference type="Proteomes" id="UP001175271"/>
    </source>
</evidence>
<dbReference type="PANTHER" id="PTHR10410">
    <property type="entry name" value="EUKARYOTIC TRANSLATION INITIATION FACTOR 3 -RELATED"/>
    <property type="match status" value="1"/>
</dbReference>
<dbReference type="GO" id="GO:0006508">
    <property type="term" value="P:proteolysis"/>
    <property type="evidence" value="ECO:0007669"/>
    <property type="project" value="UniProtKB-KW"/>
</dbReference>
<reference evidence="10" key="1">
    <citation type="submission" date="2023-06" db="EMBL/GenBank/DDBJ databases">
        <title>Genomic analysis of the entomopathogenic nematode Steinernema hermaphroditum.</title>
        <authorList>
            <person name="Schwarz E.M."/>
            <person name="Heppert J.K."/>
            <person name="Baniya A."/>
            <person name="Schwartz H.T."/>
            <person name="Tan C.-H."/>
            <person name="Antoshechkin I."/>
            <person name="Sternberg P.W."/>
            <person name="Goodrich-Blair H."/>
            <person name="Dillman A.R."/>
        </authorList>
    </citation>
    <scope>NUCLEOTIDE SEQUENCE</scope>
    <source>
        <strain evidence="10">PS9179</strain>
        <tissue evidence="10">Whole animal</tissue>
    </source>
</reference>
<feature type="domain" description="MPN" evidence="9">
    <location>
        <begin position="72"/>
        <end position="209"/>
    </location>
</feature>
<dbReference type="GO" id="GO:0008180">
    <property type="term" value="C:COP9 signalosome"/>
    <property type="evidence" value="ECO:0007669"/>
    <property type="project" value="UniProtKB-KW"/>
</dbReference>
<dbReference type="Proteomes" id="UP001175271">
    <property type="component" value="Unassembled WGS sequence"/>
</dbReference>
<dbReference type="EMBL" id="JAUCMV010000004">
    <property type="protein sequence ID" value="KAK0404714.1"/>
    <property type="molecule type" value="Genomic_DNA"/>
</dbReference>
<comment type="similarity">
    <text evidence="1">Belongs to the peptidase M67A family. CSN5 subfamily.</text>
</comment>
<dbReference type="FunFam" id="3.40.140.10:FF:000003">
    <property type="entry name" value="COP9 signalosome complex subunit 5"/>
    <property type="match status" value="1"/>
</dbReference>
<dbReference type="GO" id="GO:0008237">
    <property type="term" value="F:metallopeptidase activity"/>
    <property type="evidence" value="ECO:0007669"/>
    <property type="project" value="UniProtKB-KW"/>
</dbReference>
<feature type="compositionally biased region" description="Basic and acidic residues" evidence="8">
    <location>
        <begin position="337"/>
        <end position="350"/>
    </location>
</feature>
<dbReference type="SMART" id="SM00232">
    <property type="entry name" value="JAB_MPN"/>
    <property type="match status" value="1"/>
</dbReference>
<feature type="region of interest" description="Disordered" evidence="8">
    <location>
        <begin position="1"/>
        <end position="25"/>
    </location>
</feature>
<dbReference type="InterPro" id="IPR040961">
    <property type="entry name" value="CSN5_C"/>
</dbReference>
<evidence type="ECO:0000256" key="5">
    <source>
        <dbReference type="ARBA" id="ARBA00022801"/>
    </source>
</evidence>
<keyword evidence="11" id="KW-1185">Reference proteome</keyword>
<keyword evidence="7" id="KW-0482">Metalloprotease</keyword>
<dbReference type="Gene3D" id="3.40.140.10">
    <property type="entry name" value="Cytidine Deaminase, domain 2"/>
    <property type="match status" value="1"/>
</dbReference>
<dbReference type="GO" id="GO:0046872">
    <property type="term" value="F:metal ion binding"/>
    <property type="evidence" value="ECO:0007669"/>
    <property type="project" value="UniProtKB-KW"/>
</dbReference>
<evidence type="ECO:0000256" key="8">
    <source>
        <dbReference type="SAM" id="MobiDB-lite"/>
    </source>
</evidence>
<gene>
    <name evidence="10" type="ORF">QR680_017594</name>
</gene>
<organism evidence="10 11">
    <name type="scientific">Steinernema hermaphroditum</name>
    <dbReference type="NCBI Taxonomy" id="289476"/>
    <lineage>
        <taxon>Eukaryota</taxon>
        <taxon>Metazoa</taxon>
        <taxon>Ecdysozoa</taxon>
        <taxon>Nematoda</taxon>
        <taxon>Chromadorea</taxon>
        <taxon>Rhabditida</taxon>
        <taxon>Tylenchina</taxon>
        <taxon>Panagrolaimomorpha</taxon>
        <taxon>Strongyloidoidea</taxon>
        <taxon>Steinernematidae</taxon>
        <taxon>Steinernema</taxon>
    </lineage>
</organism>
<keyword evidence="6" id="KW-0862">Zinc</keyword>
<dbReference type="SUPFAM" id="SSF102712">
    <property type="entry name" value="JAB1/MPN domain"/>
    <property type="match status" value="1"/>
</dbReference>
<dbReference type="InterPro" id="IPR037518">
    <property type="entry name" value="MPN"/>
</dbReference>
<keyword evidence="3" id="KW-0479">Metal-binding</keyword>
<keyword evidence="5" id="KW-0378">Hydrolase</keyword>
<dbReference type="Pfam" id="PF18323">
    <property type="entry name" value="CSN5_C"/>
    <property type="match status" value="1"/>
</dbReference>
<evidence type="ECO:0000256" key="4">
    <source>
        <dbReference type="ARBA" id="ARBA00022790"/>
    </source>
</evidence>
<evidence type="ECO:0000256" key="1">
    <source>
        <dbReference type="ARBA" id="ARBA00006008"/>
    </source>
</evidence>
<evidence type="ECO:0000256" key="7">
    <source>
        <dbReference type="ARBA" id="ARBA00023049"/>
    </source>
</evidence>
<keyword evidence="2" id="KW-0645">Protease</keyword>
<feature type="compositionally biased region" description="Low complexity" evidence="8">
    <location>
        <begin position="8"/>
        <end position="25"/>
    </location>
</feature>
<keyword evidence="4" id="KW-0736">Signalosome</keyword>
<dbReference type="AlphaFoldDB" id="A0AA39HG40"/>
<evidence type="ECO:0000256" key="2">
    <source>
        <dbReference type="ARBA" id="ARBA00022670"/>
    </source>
</evidence>
<accession>A0AA39HG40</accession>
<proteinExistence type="inferred from homology"/>
<feature type="region of interest" description="Disordered" evidence="8">
    <location>
        <begin position="337"/>
        <end position="367"/>
    </location>
</feature>
<evidence type="ECO:0000259" key="9">
    <source>
        <dbReference type="PROSITE" id="PS50249"/>
    </source>
</evidence>